<dbReference type="EMBL" id="JABBJF010000028">
    <property type="protein sequence ID" value="MBC1188320.1"/>
    <property type="molecule type" value="Genomic_DNA"/>
</dbReference>
<proteinExistence type="predicted"/>
<evidence type="ECO:0000313" key="3">
    <source>
        <dbReference type="Proteomes" id="UP000607331"/>
    </source>
</evidence>
<accession>A0ABR6RYW7</accession>
<feature type="chain" id="PRO_5047050639" description="Lipoprotein" evidence="1">
    <location>
        <begin position="18"/>
        <end position="127"/>
    </location>
</feature>
<dbReference type="GeneID" id="98389148"/>
<protein>
    <recommendedName>
        <fullName evidence="4">Lipoprotein</fullName>
    </recommendedName>
</protein>
<evidence type="ECO:0000313" key="2">
    <source>
        <dbReference type="EMBL" id="MBC1188320.1"/>
    </source>
</evidence>
<keyword evidence="1" id="KW-0732">Signal</keyword>
<gene>
    <name evidence="2" type="ORF">HII27_21720</name>
</gene>
<name>A0ABR6RYW7_9ENTR</name>
<dbReference type="RefSeq" id="WP_185669485.1">
    <property type="nucleotide sequence ID" value="NZ_CP162271.1"/>
</dbReference>
<comment type="caution">
    <text evidence="2">The sequence shown here is derived from an EMBL/GenBank/DDBJ whole genome shotgun (WGS) entry which is preliminary data.</text>
</comment>
<dbReference type="PROSITE" id="PS51257">
    <property type="entry name" value="PROKAR_LIPOPROTEIN"/>
    <property type="match status" value="1"/>
</dbReference>
<keyword evidence="3" id="KW-1185">Reference proteome</keyword>
<evidence type="ECO:0008006" key="4">
    <source>
        <dbReference type="Google" id="ProtNLM"/>
    </source>
</evidence>
<dbReference type="Proteomes" id="UP000607331">
    <property type="component" value="Unassembled WGS sequence"/>
</dbReference>
<reference evidence="2 3" key="1">
    <citation type="submission" date="2020-04" db="EMBL/GenBank/DDBJ databases">
        <title>The draft genome of Kluyvera sichuanensis strain SCKS090646.</title>
        <authorList>
            <person name="Wei L."/>
            <person name="Liu L."/>
            <person name="Feng Y."/>
            <person name="Zong Z."/>
        </authorList>
    </citation>
    <scope>NUCLEOTIDE SEQUENCE [LARGE SCALE GENOMIC DNA]</scope>
    <source>
        <strain evidence="2 3">090646</strain>
    </source>
</reference>
<sequence>MYKVTVLLLAATLTACSADKPQTLSKIDALQIPVVAQSPYPAEPNALAAQYQNNERIIENVTDALKTQYLQNVSSRDIFDVHSEAHQVYAALSKLDQLQLINRYYLKAQNLDGLNHVGSSLQPLEKG</sequence>
<feature type="signal peptide" evidence="1">
    <location>
        <begin position="1"/>
        <end position="17"/>
    </location>
</feature>
<evidence type="ECO:0000256" key="1">
    <source>
        <dbReference type="SAM" id="SignalP"/>
    </source>
</evidence>
<organism evidence="2 3">
    <name type="scientific">Kluyvera sichuanensis</name>
    <dbReference type="NCBI Taxonomy" id="2725494"/>
    <lineage>
        <taxon>Bacteria</taxon>
        <taxon>Pseudomonadati</taxon>
        <taxon>Pseudomonadota</taxon>
        <taxon>Gammaproteobacteria</taxon>
        <taxon>Enterobacterales</taxon>
        <taxon>Enterobacteriaceae</taxon>
        <taxon>Kluyvera</taxon>
    </lineage>
</organism>